<dbReference type="PROSITE" id="PS00189">
    <property type="entry name" value="LIPOYL"/>
    <property type="match status" value="2"/>
</dbReference>
<evidence type="ECO:0000259" key="8">
    <source>
        <dbReference type="PROSITE" id="PS50968"/>
    </source>
</evidence>
<dbReference type="PANTHER" id="PTHR43178:SF5">
    <property type="entry name" value="LIPOAMIDE ACYLTRANSFERASE COMPONENT OF BRANCHED-CHAIN ALPHA-KETO ACID DEHYDROGENASE COMPLEX, MITOCHONDRIAL"/>
    <property type="match status" value="1"/>
</dbReference>
<dbReference type="InterPro" id="IPR011053">
    <property type="entry name" value="Single_hybrid_motif"/>
</dbReference>
<name>A0ABS3SEG9_9CELL</name>
<feature type="domain" description="Peripheral subunit-binding (PSBD)" evidence="9">
    <location>
        <begin position="321"/>
        <end position="358"/>
    </location>
</feature>
<dbReference type="InterPro" id="IPR003016">
    <property type="entry name" value="2-oxoA_DH_lipoyl-BS"/>
</dbReference>
<evidence type="ECO:0000256" key="5">
    <source>
        <dbReference type="ARBA" id="ARBA00023315"/>
    </source>
</evidence>
<dbReference type="EMBL" id="JAGFBM010000001">
    <property type="protein sequence ID" value="MBO3084135.1"/>
    <property type="molecule type" value="Genomic_DNA"/>
</dbReference>
<evidence type="ECO:0000313" key="11">
    <source>
        <dbReference type="Proteomes" id="UP000678317"/>
    </source>
</evidence>
<dbReference type="InterPro" id="IPR023213">
    <property type="entry name" value="CAT-like_dom_sf"/>
</dbReference>
<dbReference type="NCBIfam" id="TIGR02927">
    <property type="entry name" value="SucB_Actino"/>
    <property type="match status" value="1"/>
</dbReference>
<dbReference type="Gene3D" id="3.30.559.10">
    <property type="entry name" value="Chloramphenicol acetyltransferase-like domain"/>
    <property type="match status" value="1"/>
</dbReference>
<keyword evidence="3 6" id="KW-0808">Transferase</keyword>
<evidence type="ECO:0000256" key="2">
    <source>
        <dbReference type="ARBA" id="ARBA00007317"/>
    </source>
</evidence>
<evidence type="ECO:0000256" key="4">
    <source>
        <dbReference type="ARBA" id="ARBA00022823"/>
    </source>
</evidence>
<feature type="region of interest" description="Disordered" evidence="7">
    <location>
        <begin position="76"/>
        <end position="165"/>
    </location>
</feature>
<evidence type="ECO:0000256" key="3">
    <source>
        <dbReference type="ARBA" id="ARBA00022679"/>
    </source>
</evidence>
<feature type="compositionally biased region" description="Low complexity" evidence="7">
    <location>
        <begin position="270"/>
        <end position="289"/>
    </location>
</feature>
<evidence type="ECO:0000256" key="7">
    <source>
        <dbReference type="SAM" id="MobiDB-lite"/>
    </source>
</evidence>
<feature type="compositionally biased region" description="Low complexity" evidence="7">
    <location>
        <begin position="233"/>
        <end position="250"/>
    </location>
</feature>
<dbReference type="PROSITE" id="PS51826">
    <property type="entry name" value="PSBD"/>
    <property type="match status" value="1"/>
</dbReference>
<evidence type="ECO:0000259" key="9">
    <source>
        <dbReference type="PROSITE" id="PS51826"/>
    </source>
</evidence>
<organism evidence="10 11">
    <name type="scientific">Cellulomonas fengjieae</name>
    <dbReference type="NCBI Taxonomy" id="2819978"/>
    <lineage>
        <taxon>Bacteria</taxon>
        <taxon>Bacillati</taxon>
        <taxon>Actinomycetota</taxon>
        <taxon>Actinomycetes</taxon>
        <taxon>Micrococcales</taxon>
        <taxon>Cellulomonadaceae</taxon>
        <taxon>Cellulomonas</taxon>
    </lineage>
</organism>
<dbReference type="CDD" id="cd06849">
    <property type="entry name" value="lipoyl_domain"/>
    <property type="match status" value="2"/>
</dbReference>
<feature type="region of interest" description="Disordered" evidence="7">
    <location>
        <begin position="233"/>
        <end position="319"/>
    </location>
</feature>
<dbReference type="InterPro" id="IPR014276">
    <property type="entry name" value="2-oxoglutarate_DH_E2"/>
</dbReference>
<proteinExistence type="inferred from homology"/>
<dbReference type="InterPro" id="IPR036625">
    <property type="entry name" value="E3-bd_dom_sf"/>
</dbReference>
<keyword evidence="11" id="KW-1185">Reference proteome</keyword>
<comment type="similarity">
    <text evidence="2 6">Belongs to the 2-oxoacid dehydrogenase family.</text>
</comment>
<feature type="compositionally biased region" description="Pro residues" evidence="7">
    <location>
        <begin position="290"/>
        <end position="301"/>
    </location>
</feature>
<comment type="cofactor">
    <cofactor evidence="1 6">
        <name>(R)-lipoate</name>
        <dbReference type="ChEBI" id="CHEBI:83088"/>
    </cofactor>
</comment>
<dbReference type="SUPFAM" id="SSF47005">
    <property type="entry name" value="Peripheral subunit-binding domain of 2-oxo acid dehydrogenase complex"/>
    <property type="match status" value="1"/>
</dbReference>
<evidence type="ECO:0000256" key="6">
    <source>
        <dbReference type="RuleBase" id="RU003423"/>
    </source>
</evidence>
<protein>
    <recommendedName>
        <fullName evidence="6">Dihydrolipoamide acetyltransferase component of pyruvate dehydrogenase complex</fullName>
        <ecNumber evidence="6">2.3.1.-</ecNumber>
    </recommendedName>
</protein>
<dbReference type="PANTHER" id="PTHR43178">
    <property type="entry name" value="DIHYDROLIPOAMIDE ACETYLTRANSFERASE COMPONENT OF PYRUVATE DEHYDROGENASE COMPLEX"/>
    <property type="match status" value="1"/>
</dbReference>
<keyword evidence="5 6" id="KW-0012">Acyltransferase</keyword>
<dbReference type="PROSITE" id="PS50968">
    <property type="entry name" value="BIOTINYL_LIPOYL"/>
    <property type="match status" value="2"/>
</dbReference>
<feature type="compositionally biased region" description="Low complexity" evidence="7">
    <location>
        <begin position="82"/>
        <end position="106"/>
    </location>
</feature>
<feature type="compositionally biased region" description="Low complexity" evidence="7">
    <location>
        <begin position="130"/>
        <end position="147"/>
    </location>
</feature>
<feature type="compositionally biased region" description="Low complexity" evidence="7">
    <location>
        <begin position="302"/>
        <end position="319"/>
    </location>
</feature>
<keyword evidence="4 6" id="KW-0450">Lipoyl</keyword>
<gene>
    <name evidence="10" type="primary">sucB</name>
    <name evidence="10" type="ORF">J4035_05750</name>
</gene>
<dbReference type="SUPFAM" id="SSF52777">
    <property type="entry name" value="CoA-dependent acyltransferases"/>
    <property type="match status" value="1"/>
</dbReference>
<dbReference type="InterPro" id="IPR001078">
    <property type="entry name" value="2-oxoacid_DH_actylTfrase"/>
</dbReference>
<dbReference type="InterPro" id="IPR000089">
    <property type="entry name" value="Biotin_lipoyl"/>
</dbReference>
<dbReference type="Gene3D" id="2.40.50.100">
    <property type="match status" value="2"/>
</dbReference>
<comment type="caution">
    <text evidence="10">The sequence shown here is derived from an EMBL/GenBank/DDBJ whole genome shotgun (WGS) entry which is preliminary data.</text>
</comment>
<dbReference type="RefSeq" id="WP_208288970.1">
    <property type="nucleotide sequence ID" value="NZ_CP074404.1"/>
</dbReference>
<dbReference type="Gene3D" id="4.10.320.10">
    <property type="entry name" value="E3-binding domain"/>
    <property type="match status" value="1"/>
</dbReference>
<dbReference type="SUPFAM" id="SSF51230">
    <property type="entry name" value="Single hybrid motif"/>
    <property type="match status" value="2"/>
</dbReference>
<feature type="domain" description="Lipoyl-binding" evidence="8">
    <location>
        <begin position="155"/>
        <end position="230"/>
    </location>
</feature>
<dbReference type="Pfam" id="PF02817">
    <property type="entry name" value="E3_binding"/>
    <property type="match status" value="1"/>
</dbReference>
<evidence type="ECO:0000256" key="1">
    <source>
        <dbReference type="ARBA" id="ARBA00001938"/>
    </source>
</evidence>
<accession>A0ABS3SEG9</accession>
<dbReference type="Pfam" id="PF00198">
    <property type="entry name" value="2-oxoacid_dh"/>
    <property type="match status" value="1"/>
</dbReference>
<reference evidence="10 11" key="1">
    <citation type="submission" date="2021-03" db="EMBL/GenBank/DDBJ databases">
        <title>novel species in genus Cellulomonas.</title>
        <authorList>
            <person name="Zhang G."/>
        </authorList>
    </citation>
    <scope>NUCLEOTIDE SEQUENCE [LARGE SCALE GENOMIC DNA]</scope>
    <source>
        <strain evidence="11">zg-ZUI188</strain>
    </source>
</reference>
<dbReference type="EC" id="2.3.1.-" evidence="6"/>
<dbReference type="InterPro" id="IPR050743">
    <property type="entry name" value="2-oxoacid_DH_E2_comp"/>
</dbReference>
<feature type="domain" description="Lipoyl-binding" evidence="8">
    <location>
        <begin position="2"/>
        <end position="77"/>
    </location>
</feature>
<dbReference type="Proteomes" id="UP000678317">
    <property type="component" value="Unassembled WGS sequence"/>
</dbReference>
<sequence>MSDNVQLPALGESVTEGTVTRWLKNVGDTVEVDEPLLEISTDKVDTEIPSPFAGVLEQILVQEDETVEVGATLAVIGSGEGSPSQDAAPAQEQAEPAEQEAPAQEAPAEESAAEATPAQQSVEQHEEAGEAPAPAAEGGDDAPAAAAGGDGAGTGENVTLPALGESVTEGTVTRWLKAVGDEVAVDEPLLEISTDKVDTEIPSPFAGTLQQILVQEDETVEVGAVLAVIGSGAAPASTPEPAAQPAPAQEKAPEPSQEEAPEPAQEKAPEPQSAPEPSAEQESSTQAAPAPVPATPTPAPVPATSAPAPAAGSTPSASGTYLTPLVRKLAAEKGVDVTALVGTGVGGRIRKEDVLEAAAKAESEKAAKAQAAEAKPAAAPAPAAKPAAVPAVSPLRGTTEKASRLRQIIAERMVDALHSQAQLTTVVEVDVTRVARLRARAKEDFKAREGVNLTFLPFFVLAAIEGLKAFPKINGVLEGNQITYHAQENVGIAVDTEKGLLVPVIRDAGDLNLAGISRKIVDLAGRTRQNKVTPDELSGATFTVTNTGSGGAIIDTPIVPGGTSAILGTGAIVKRPVVIQDADGAEVIAIRSMCYLSLSYDHRLVDGADASRYLAAVKNRIEEGAFESEVGL</sequence>
<evidence type="ECO:0000313" key="10">
    <source>
        <dbReference type="EMBL" id="MBO3084135.1"/>
    </source>
</evidence>
<dbReference type="Pfam" id="PF00364">
    <property type="entry name" value="Biotin_lipoyl"/>
    <property type="match status" value="2"/>
</dbReference>
<dbReference type="InterPro" id="IPR004167">
    <property type="entry name" value="PSBD"/>
</dbReference>